<feature type="repeat" description="WD" evidence="3">
    <location>
        <begin position="865"/>
        <end position="906"/>
    </location>
</feature>
<name>A0A480AXG5_9BURK</name>
<feature type="repeat" description="WD" evidence="3">
    <location>
        <begin position="907"/>
        <end position="948"/>
    </location>
</feature>
<dbReference type="InterPro" id="IPR019775">
    <property type="entry name" value="WD40_repeat_CS"/>
</dbReference>
<dbReference type="InterPro" id="IPR049052">
    <property type="entry name" value="nSTAND1"/>
</dbReference>
<dbReference type="SUPFAM" id="SSF52540">
    <property type="entry name" value="P-loop containing nucleoside triphosphate hydrolases"/>
    <property type="match status" value="1"/>
</dbReference>
<dbReference type="InterPro" id="IPR036322">
    <property type="entry name" value="WD40_repeat_dom_sf"/>
</dbReference>
<evidence type="ECO:0000256" key="2">
    <source>
        <dbReference type="ARBA" id="ARBA00022737"/>
    </source>
</evidence>
<feature type="domain" description="Novel STAND NTPase 1" evidence="5">
    <location>
        <begin position="14"/>
        <end position="436"/>
    </location>
</feature>
<dbReference type="InterPro" id="IPR015943">
    <property type="entry name" value="WD40/YVTN_repeat-like_dom_sf"/>
</dbReference>
<keyword evidence="2" id="KW-0677">Repeat</keyword>
<gene>
    <name evidence="6" type="ORF">AQPW35_52350</name>
</gene>
<dbReference type="OrthoDB" id="135039at2"/>
<feature type="repeat" description="WD" evidence="3">
    <location>
        <begin position="1226"/>
        <end position="1256"/>
    </location>
</feature>
<evidence type="ECO:0000313" key="6">
    <source>
        <dbReference type="EMBL" id="GCL66154.1"/>
    </source>
</evidence>
<keyword evidence="7" id="KW-1185">Reference proteome</keyword>
<keyword evidence="4" id="KW-1133">Transmembrane helix</keyword>
<dbReference type="InterPro" id="IPR001680">
    <property type="entry name" value="WD40_rpt"/>
</dbReference>
<dbReference type="PROSITE" id="PS00678">
    <property type="entry name" value="WD_REPEATS_1"/>
    <property type="match status" value="1"/>
</dbReference>
<evidence type="ECO:0000256" key="3">
    <source>
        <dbReference type="PROSITE-ProRule" id="PRU00221"/>
    </source>
</evidence>
<dbReference type="InterPro" id="IPR020472">
    <property type="entry name" value="WD40_PAC1"/>
</dbReference>
<organism evidence="6 7">
    <name type="scientific">Pseudaquabacterium pictum</name>
    <dbReference type="NCBI Taxonomy" id="2315236"/>
    <lineage>
        <taxon>Bacteria</taxon>
        <taxon>Pseudomonadati</taxon>
        <taxon>Pseudomonadota</taxon>
        <taxon>Betaproteobacteria</taxon>
        <taxon>Burkholderiales</taxon>
        <taxon>Sphaerotilaceae</taxon>
        <taxon>Pseudaquabacterium</taxon>
    </lineage>
</organism>
<accession>A0A480AXG5</accession>
<dbReference type="Gene3D" id="3.40.50.300">
    <property type="entry name" value="P-loop containing nucleotide triphosphate hydrolases"/>
    <property type="match status" value="1"/>
</dbReference>
<comment type="caution">
    <text evidence="6">The sequence shown here is derived from an EMBL/GenBank/DDBJ whole genome shotgun (WGS) entry which is preliminary data.</text>
</comment>
<evidence type="ECO:0000256" key="1">
    <source>
        <dbReference type="ARBA" id="ARBA00022574"/>
    </source>
</evidence>
<feature type="repeat" description="WD" evidence="3">
    <location>
        <begin position="771"/>
        <end position="806"/>
    </location>
</feature>
<keyword evidence="4" id="KW-0812">Transmembrane</keyword>
<sequence>MTSAAAYALIAANPFPGLRAFKPGESDRFFGRQQQINELVARLAEVPFIAVSGASGCGKSSLVLAGLLNELKRRHAEDFETDWRPVVMHPGNRPIANLAGPLAEALEAAPATADAGRSDADAPTARADTLYGQLRLGGLGLVEAVRNSRLPATARVLVVVDQFEEIFRFKRMADPDEAAAFVKLLLQAAADPESRVSVVITLRSDTLGACADFRDLPEAASRGGYLVPRLKRDQRKEAIVKPVELRGARIAPRLVQRLLNDVSDDFDDLPVMQHALSRTWQQWAQATGGSRPIDLEDYLATGAAANALNNHADEAWESLGALGASGGTVERVFRALTERVAEGTEVRRPLEFSQLCAICGGGTPEGNAAVTQVVERYRRADTAFLVPGTERPLADNPVIDISHESLMRQWARLRGWVQAEVDGSTELHDLVREAQAQAQGQGELRHGLDLVRARTWQQRFQPNPAWLRLCLGGTADEAATRLQAIQTFLDASTAAEQQAERRHRRRTLGIRGLVAAVVVVSVAAAVVGITLQSQARSRELVSRAVLAQAQDPVRSARLALGALQQDSRNLRADYALRQAMSALEVARTAQLLPLDEPLTEARYTDDGQRLLVAGGRSVWLLDAASLKTLHKVPTPANVVRAWQLGEQIISFTDDYQVRLQTLDGKTRADLPCPGNGNAVASVAYTAARAGQPAQLAVGCYNGALLLWDLGPQGVLARGQLQAGDEQTPTINALAFSTDGQYLASGQANGDLLVWRRGQAGGAWIGAQPANALRHRAAVRDMAFHPSDNTLLASVSDDSSARVWTLDLDRRRLAQLEGNAANPGVLAHDRPVLGVRFVQRADDKYLLMTRSDKRVFFWSDEKTFDARLHADAVTDANPSKDGELLVSSSADGTAQLWSSRAATAIAALRGHRNEVTRAIFSPAGDAVVTVSRDRTLRRWQITRPVMLAAGRPWQLAAAIDPTAQRAVLCGEATPATPNHCRISPLADLATRASTDSEWLAKVGTDAVVQASFSADGKRVLGVGITQDVYQTTKPLLWDAGTRQRLNPAWLDTWAWAAFATGRPELVTLRPPAAPGGPEELAVWPAKALDGDAPGAPLLKLSVPQGHLSAAALSPDGRWLAAARGDHALLWDRNAPTAAPRELRGHRGDLRSLVFSPDSKALVTASGDRTARVWPVAGTGAPVLLQGGHAGALTSAAFSPDGRQVLTGSTDSSLRLWDAASGRELALVERHADAVTAVQFSADGQQLLSASTDGTVRFDRCRACSLPSDQLASQARAAVQLAGPPEAEDAAALAQGLLPRWLGGSR</sequence>
<dbReference type="SMART" id="SM00320">
    <property type="entry name" value="WD40"/>
    <property type="match status" value="9"/>
</dbReference>
<evidence type="ECO:0000259" key="5">
    <source>
        <dbReference type="Pfam" id="PF20703"/>
    </source>
</evidence>
<keyword evidence="4" id="KW-0472">Membrane</keyword>
<dbReference type="PROSITE" id="PS50294">
    <property type="entry name" value="WD_REPEATS_REGION"/>
    <property type="match status" value="6"/>
</dbReference>
<dbReference type="EMBL" id="BJCL01000026">
    <property type="protein sequence ID" value="GCL66154.1"/>
    <property type="molecule type" value="Genomic_DNA"/>
</dbReference>
<protein>
    <recommendedName>
        <fullName evidence="5">Novel STAND NTPase 1 domain-containing protein</fullName>
    </recommendedName>
</protein>
<evidence type="ECO:0000256" key="4">
    <source>
        <dbReference type="SAM" id="Phobius"/>
    </source>
</evidence>
<dbReference type="PROSITE" id="PS50082">
    <property type="entry name" value="WD_REPEATS_2"/>
    <property type="match status" value="7"/>
</dbReference>
<reference evidence="7" key="1">
    <citation type="submission" date="2019-03" db="EMBL/GenBank/DDBJ databases">
        <title>Aquabacterium pictum sp.nov., the first bacteriochlorophyll a-containing freshwater bacterium in the genus Aquabacterium of the class Betaproteobacteria.</title>
        <authorList>
            <person name="Hirose S."/>
            <person name="Tank M."/>
            <person name="Hara E."/>
            <person name="Tamaki H."/>
            <person name="Takaichi S."/>
            <person name="Haruta S."/>
            <person name="Hanada S."/>
        </authorList>
    </citation>
    <scope>NUCLEOTIDE SEQUENCE [LARGE SCALE GENOMIC DNA]</scope>
    <source>
        <strain evidence="7">W35</strain>
    </source>
</reference>
<feature type="repeat" description="WD" evidence="3">
    <location>
        <begin position="723"/>
        <end position="754"/>
    </location>
</feature>
<dbReference type="SUPFAM" id="SSF50978">
    <property type="entry name" value="WD40 repeat-like"/>
    <property type="match status" value="2"/>
</dbReference>
<proteinExistence type="predicted"/>
<keyword evidence="1 3" id="KW-0853">WD repeat</keyword>
<dbReference type="PANTHER" id="PTHR19879:SF9">
    <property type="entry name" value="TRANSCRIPTION INITIATION FACTOR TFIID SUBUNIT 5"/>
    <property type="match status" value="1"/>
</dbReference>
<dbReference type="Pfam" id="PF20703">
    <property type="entry name" value="nSTAND1"/>
    <property type="match status" value="1"/>
</dbReference>
<dbReference type="InterPro" id="IPR027417">
    <property type="entry name" value="P-loop_NTPase"/>
</dbReference>
<feature type="transmembrane region" description="Helical" evidence="4">
    <location>
        <begin position="508"/>
        <end position="531"/>
    </location>
</feature>
<evidence type="ECO:0000313" key="7">
    <source>
        <dbReference type="Proteomes" id="UP000301751"/>
    </source>
</evidence>
<dbReference type="GO" id="GO:0006367">
    <property type="term" value="P:transcription initiation at RNA polymerase II promoter"/>
    <property type="evidence" value="ECO:0007669"/>
    <property type="project" value="TreeGrafter"/>
</dbReference>
<dbReference type="Proteomes" id="UP000301751">
    <property type="component" value="Unassembled WGS sequence"/>
</dbReference>
<dbReference type="PANTHER" id="PTHR19879">
    <property type="entry name" value="TRANSCRIPTION INITIATION FACTOR TFIID"/>
    <property type="match status" value="1"/>
</dbReference>
<dbReference type="PRINTS" id="PR00320">
    <property type="entry name" value="GPROTEINBRPT"/>
</dbReference>
<dbReference type="Gene3D" id="2.130.10.10">
    <property type="entry name" value="YVTN repeat-like/Quinoprotein amine dehydrogenase"/>
    <property type="match status" value="4"/>
</dbReference>
<feature type="repeat" description="WD" evidence="3">
    <location>
        <begin position="1141"/>
        <end position="1172"/>
    </location>
</feature>
<dbReference type="RefSeq" id="WP_137735854.1">
    <property type="nucleotide sequence ID" value="NZ_BJCL01000026.1"/>
</dbReference>
<dbReference type="Pfam" id="PF00400">
    <property type="entry name" value="WD40"/>
    <property type="match status" value="7"/>
</dbReference>
<feature type="repeat" description="WD" evidence="3">
    <location>
        <begin position="1184"/>
        <end position="1225"/>
    </location>
</feature>
<dbReference type="CDD" id="cd00200">
    <property type="entry name" value="WD40"/>
    <property type="match status" value="1"/>
</dbReference>